<comment type="caution">
    <text evidence="13">The sequence shown here is derived from an EMBL/GenBank/DDBJ whole genome shotgun (WGS) entry which is preliminary data.</text>
</comment>
<keyword evidence="9" id="KW-0234">DNA repair</keyword>
<evidence type="ECO:0000256" key="6">
    <source>
        <dbReference type="ARBA" id="ARBA00022763"/>
    </source>
</evidence>
<proteinExistence type="predicted"/>
<evidence type="ECO:0000256" key="1">
    <source>
        <dbReference type="ARBA" id="ARBA00001936"/>
    </source>
</evidence>
<evidence type="ECO:0000259" key="12">
    <source>
        <dbReference type="Pfam" id="PF03372"/>
    </source>
</evidence>
<keyword evidence="5" id="KW-0479">Metal-binding</keyword>
<dbReference type="Gene3D" id="3.60.10.10">
    <property type="entry name" value="Endonuclease/exonuclease/phosphatase"/>
    <property type="match status" value="1"/>
</dbReference>
<feature type="region of interest" description="Disordered" evidence="11">
    <location>
        <begin position="224"/>
        <end position="243"/>
    </location>
</feature>
<accession>A0A9W7EB92</accession>
<gene>
    <name evidence="13" type="ORF">TrLO_g4978</name>
</gene>
<keyword evidence="14" id="KW-1185">Reference proteome</keyword>
<evidence type="ECO:0000256" key="8">
    <source>
        <dbReference type="ARBA" id="ARBA00022842"/>
    </source>
</evidence>
<evidence type="ECO:0000256" key="11">
    <source>
        <dbReference type="SAM" id="MobiDB-lite"/>
    </source>
</evidence>
<dbReference type="SUPFAM" id="SSF56219">
    <property type="entry name" value="DNase I-like"/>
    <property type="match status" value="1"/>
</dbReference>
<evidence type="ECO:0000256" key="7">
    <source>
        <dbReference type="ARBA" id="ARBA00022801"/>
    </source>
</evidence>
<comment type="cofactor">
    <cofactor evidence="1">
        <name>Mn(2+)</name>
        <dbReference type="ChEBI" id="CHEBI:29035"/>
    </cofactor>
</comment>
<dbReference type="InterPro" id="IPR036691">
    <property type="entry name" value="Endo/exonu/phosph_ase_sf"/>
</dbReference>
<dbReference type="PANTHER" id="PTHR15822">
    <property type="entry name" value="TRAF AND TNF RECEPTOR-ASSOCIATED PROTEIN"/>
    <property type="match status" value="1"/>
</dbReference>
<comment type="subcellular location">
    <subcellularLocation>
        <location evidence="3">Nucleus</location>
        <location evidence="3">PML body</location>
    </subcellularLocation>
</comment>
<dbReference type="EMBL" id="BRXW01000610">
    <property type="protein sequence ID" value="GMH69808.1"/>
    <property type="molecule type" value="Genomic_DNA"/>
</dbReference>
<dbReference type="InterPro" id="IPR051547">
    <property type="entry name" value="TDP2-like"/>
</dbReference>
<dbReference type="PANTHER" id="PTHR15822:SF4">
    <property type="entry name" value="TYROSYL-DNA PHOSPHODIESTERASE 2"/>
    <property type="match status" value="1"/>
</dbReference>
<evidence type="ECO:0000256" key="4">
    <source>
        <dbReference type="ARBA" id="ARBA00022722"/>
    </source>
</evidence>
<dbReference type="Proteomes" id="UP001165122">
    <property type="component" value="Unassembled WGS sequence"/>
</dbReference>
<keyword evidence="7" id="KW-0378">Hydrolase</keyword>
<evidence type="ECO:0000256" key="2">
    <source>
        <dbReference type="ARBA" id="ARBA00001946"/>
    </source>
</evidence>
<comment type="cofactor">
    <cofactor evidence="2">
        <name>Mg(2+)</name>
        <dbReference type="ChEBI" id="CHEBI:18420"/>
    </cofactor>
</comment>
<evidence type="ECO:0000313" key="14">
    <source>
        <dbReference type="Proteomes" id="UP001165122"/>
    </source>
</evidence>
<keyword evidence="4" id="KW-0540">Nuclease</keyword>
<evidence type="ECO:0000256" key="9">
    <source>
        <dbReference type="ARBA" id="ARBA00023204"/>
    </source>
</evidence>
<protein>
    <recommendedName>
        <fullName evidence="12">Endonuclease/exonuclease/phosphatase domain-containing protein</fullName>
    </recommendedName>
</protein>
<organism evidence="13 14">
    <name type="scientific">Triparma laevis f. longispina</name>
    <dbReference type="NCBI Taxonomy" id="1714387"/>
    <lineage>
        <taxon>Eukaryota</taxon>
        <taxon>Sar</taxon>
        <taxon>Stramenopiles</taxon>
        <taxon>Ochrophyta</taxon>
        <taxon>Bolidophyceae</taxon>
        <taxon>Parmales</taxon>
        <taxon>Triparmaceae</taxon>
        <taxon>Triparma</taxon>
    </lineage>
</organism>
<dbReference type="GO" id="GO:0004518">
    <property type="term" value="F:nuclease activity"/>
    <property type="evidence" value="ECO:0007669"/>
    <property type="project" value="UniProtKB-KW"/>
</dbReference>
<feature type="region of interest" description="Disordered" evidence="11">
    <location>
        <begin position="1"/>
        <end position="30"/>
    </location>
</feature>
<evidence type="ECO:0000256" key="5">
    <source>
        <dbReference type="ARBA" id="ARBA00022723"/>
    </source>
</evidence>
<dbReference type="GO" id="GO:0006302">
    <property type="term" value="P:double-strand break repair"/>
    <property type="evidence" value="ECO:0007669"/>
    <property type="project" value="TreeGrafter"/>
</dbReference>
<feature type="domain" description="Endonuclease/exonuclease/phosphatase" evidence="12">
    <location>
        <begin position="56"/>
        <end position="317"/>
    </location>
</feature>
<dbReference type="AlphaFoldDB" id="A0A9W7EB92"/>
<dbReference type="Pfam" id="PF03372">
    <property type="entry name" value="Exo_endo_phos"/>
    <property type="match status" value="1"/>
</dbReference>
<evidence type="ECO:0000256" key="10">
    <source>
        <dbReference type="ARBA" id="ARBA00023242"/>
    </source>
</evidence>
<dbReference type="OrthoDB" id="9975959at2759"/>
<evidence type="ECO:0000313" key="13">
    <source>
        <dbReference type="EMBL" id="GMH69808.1"/>
    </source>
</evidence>
<evidence type="ECO:0000256" key="3">
    <source>
        <dbReference type="ARBA" id="ARBA00004322"/>
    </source>
</evidence>
<keyword evidence="6" id="KW-0227">DNA damage</keyword>
<dbReference type="InterPro" id="IPR005135">
    <property type="entry name" value="Endo/exonuclease/phosphatase"/>
</dbReference>
<dbReference type="GO" id="GO:0070260">
    <property type="term" value="F:5'-tyrosyl-DNA phosphodiesterase activity"/>
    <property type="evidence" value="ECO:0007669"/>
    <property type="project" value="TreeGrafter"/>
</dbReference>
<name>A0A9W7EB92_9STRA</name>
<feature type="compositionally biased region" description="Low complexity" evidence="11">
    <location>
        <begin position="231"/>
        <end position="240"/>
    </location>
</feature>
<keyword evidence="8" id="KW-0460">Magnesium</keyword>
<reference evidence="14" key="1">
    <citation type="journal article" date="2023" name="Commun. Biol.">
        <title>Genome analysis of Parmales, the sister group of diatoms, reveals the evolutionary specialization of diatoms from phago-mixotrophs to photoautotrophs.</title>
        <authorList>
            <person name="Ban H."/>
            <person name="Sato S."/>
            <person name="Yoshikawa S."/>
            <person name="Yamada K."/>
            <person name="Nakamura Y."/>
            <person name="Ichinomiya M."/>
            <person name="Sato N."/>
            <person name="Blanc-Mathieu R."/>
            <person name="Endo H."/>
            <person name="Kuwata A."/>
            <person name="Ogata H."/>
        </authorList>
    </citation>
    <scope>NUCLEOTIDE SEQUENCE [LARGE SCALE GENOMIC DNA]</scope>
    <source>
        <strain evidence="14">NIES 3700</strain>
    </source>
</reference>
<dbReference type="GO" id="GO:0005737">
    <property type="term" value="C:cytoplasm"/>
    <property type="evidence" value="ECO:0007669"/>
    <property type="project" value="TreeGrafter"/>
</dbReference>
<dbReference type="GO" id="GO:0046872">
    <property type="term" value="F:metal ion binding"/>
    <property type="evidence" value="ECO:0007669"/>
    <property type="project" value="UniProtKB-KW"/>
</dbReference>
<keyword evidence="10" id="KW-0539">Nucleus</keyword>
<dbReference type="GO" id="GO:0003697">
    <property type="term" value="F:single-stranded DNA binding"/>
    <property type="evidence" value="ECO:0007669"/>
    <property type="project" value="TreeGrafter"/>
</dbReference>
<sequence>MSSFSSPPQKPKRPSPVKIPNIFSDQQGDTNPLLTPTNLDLYRNTVVGVNPCFSVLSYNVWMSPINQILRHANLITLLLKRSSNVIMLQEVKPFLANAFREVMGDKYYVSPFDYCYGNLTLIKKQFLNSETISSSQIKFEEIELTTNMGRSLLLTTINLNEEMYVFGNMHFESLNNTETRKIQLNEVKEAMEGEERRLVLLGGDFNFDDIQTWGDWKTGSFWGLDNPPSTPKKSNSNPSTEPKLENINLSEIFTDYIDPWLHLNKDTTLESRFTFDGELNYNVKDNKEQMRYDRFLIKEGVDTVQDVRILREEVSDHFGLEVVFGFGEEGK</sequence>